<evidence type="ECO:0000313" key="2">
    <source>
        <dbReference type="EMBL" id="MEC5342956.1"/>
    </source>
</evidence>
<dbReference type="EMBL" id="JAYWTM010000007">
    <property type="protein sequence ID" value="MEC5342956.1"/>
    <property type="molecule type" value="Genomic_DNA"/>
</dbReference>
<dbReference type="Proteomes" id="UP001309705">
    <property type="component" value="Unassembled WGS sequence"/>
</dbReference>
<sequence length="63" mass="7162">MDVHRAKYKQRLTIAGHPERRAENVSPRGPTVDAWKIPGRRRFPPDNDGACRSIVGHKMRGTN</sequence>
<evidence type="ECO:0000313" key="3">
    <source>
        <dbReference type="Proteomes" id="UP001309705"/>
    </source>
</evidence>
<proteinExistence type="predicted"/>
<protein>
    <submittedName>
        <fullName evidence="2">Uncharacterized protein</fullName>
    </submittedName>
</protein>
<keyword evidence="3" id="KW-1185">Reference proteome</keyword>
<accession>A0ABU6JRC1</accession>
<gene>
    <name evidence="2" type="ORF">VSX58_10140</name>
</gene>
<organism evidence="2 3">
    <name type="scientific">Brenneria populi</name>
    <dbReference type="NCBI Taxonomy" id="1505588"/>
    <lineage>
        <taxon>Bacteria</taxon>
        <taxon>Pseudomonadati</taxon>
        <taxon>Pseudomonadota</taxon>
        <taxon>Gammaproteobacteria</taxon>
        <taxon>Enterobacterales</taxon>
        <taxon>Pectobacteriaceae</taxon>
        <taxon>Brenneria</taxon>
    </lineage>
</organism>
<name>A0ABU6JRC1_9GAMM</name>
<feature type="region of interest" description="Disordered" evidence="1">
    <location>
        <begin position="1"/>
        <end position="63"/>
    </location>
</feature>
<comment type="caution">
    <text evidence="2">The sequence shown here is derived from an EMBL/GenBank/DDBJ whole genome shotgun (WGS) entry which is preliminary data.</text>
</comment>
<feature type="compositionally biased region" description="Basic residues" evidence="1">
    <location>
        <begin position="1"/>
        <end position="10"/>
    </location>
</feature>
<dbReference type="RefSeq" id="WP_327617955.1">
    <property type="nucleotide sequence ID" value="NZ_JAYWTM010000007.1"/>
</dbReference>
<evidence type="ECO:0000256" key="1">
    <source>
        <dbReference type="SAM" id="MobiDB-lite"/>
    </source>
</evidence>
<reference evidence="2 3" key="1">
    <citation type="journal article" date="2017" name="Int. J. Syst. Evol. Microbiol.">
        <title>Brenneria populi subsp. brevivirga subsp. nov. isolated from symptomatic bark of Populus x euramericana canker, and description of Brenneria populi subsp. populi subsp. nov.</title>
        <authorList>
            <person name="Zheng M.H."/>
            <person name="Piao C.G."/>
            <person name="Xue H."/>
            <person name="Guo M.W."/>
            <person name="Li Y."/>
        </authorList>
    </citation>
    <scope>NUCLEOTIDE SEQUENCE [LARGE SCALE GENOMIC DNA]</scope>
    <source>
        <strain evidence="2 3">D9-5</strain>
    </source>
</reference>